<dbReference type="PANTHER" id="PTHR11527">
    <property type="entry name" value="HEAT-SHOCK PROTEIN 20 FAMILY MEMBER"/>
    <property type="match status" value="1"/>
</dbReference>
<gene>
    <name evidence="4" type="ORF">BR63_04340</name>
</gene>
<evidence type="ECO:0000259" key="3">
    <source>
        <dbReference type="PROSITE" id="PS01031"/>
    </source>
</evidence>
<dbReference type="InterPro" id="IPR002068">
    <property type="entry name" value="A-crystallin/Hsp20_dom"/>
</dbReference>
<dbReference type="RefSeq" id="WP_034419947.1">
    <property type="nucleotide sequence ID" value="NZ_CP045798.1"/>
</dbReference>
<dbReference type="InterPro" id="IPR031107">
    <property type="entry name" value="Small_HSP"/>
</dbReference>
<evidence type="ECO:0000313" key="5">
    <source>
        <dbReference type="Proteomes" id="UP000515847"/>
    </source>
</evidence>
<keyword evidence="5" id="KW-1185">Reference proteome</keyword>
<dbReference type="AlphaFoldDB" id="A0A7G6E0K9"/>
<dbReference type="EMBL" id="CP045798">
    <property type="protein sequence ID" value="QNB45613.1"/>
    <property type="molecule type" value="Genomic_DNA"/>
</dbReference>
<name>A0A7G6E0K9_THEFR</name>
<evidence type="ECO:0000256" key="2">
    <source>
        <dbReference type="RuleBase" id="RU003616"/>
    </source>
</evidence>
<reference evidence="4 5" key="1">
    <citation type="journal article" date="2019" name="Front. Microbiol.">
        <title>Thermoanaerosceptrum fracticalcis gen. nov. sp. nov., a Novel Fumarate-Fermenting Microorganism From a Deep Fractured Carbonate Aquifer of the US Great Basin.</title>
        <authorList>
            <person name="Hamilton-Brehm S.D."/>
            <person name="Stewart L.E."/>
            <person name="Zavarin M."/>
            <person name="Caldwell M."/>
            <person name="Lawson P.A."/>
            <person name="Onstott T.C."/>
            <person name="Grzymski J."/>
            <person name="Neveux I."/>
            <person name="Lollar B.S."/>
            <person name="Russell C.E."/>
            <person name="Moser D.P."/>
        </authorList>
    </citation>
    <scope>NUCLEOTIDE SEQUENCE [LARGE SCALE GENOMIC DNA]</scope>
    <source>
        <strain evidence="4 5">DRI-13</strain>
    </source>
</reference>
<dbReference type="Proteomes" id="UP000515847">
    <property type="component" value="Chromosome"/>
</dbReference>
<comment type="similarity">
    <text evidence="1 2">Belongs to the small heat shock protein (HSP20) family.</text>
</comment>
<organism evidence="4 5">
    <name type="scientific">Thermanaerosceptrum fracticalcis</name>
    <dbReference type="NCBI Taxonomy" id="1712410"/>
    <lineage>
        <taxon>Bacteria</taxon>
        <taxon>Bacillati</taxon>
        <taxon>Bacillota</taxon>
        <taxon>Clostridia</taxon>
        <taxon>Eubacteriales</taxon>
        <taxon>Peptococcaceae</taxon>
        <taxon>Thermanaerosceptrum</taxon>
    </lineage>
</organism>
<dbReference type="OrthoDB" id="9811615at2"/>
<dbReference type="KEGG" id="tfr:BR63_04340"/>
<dbReference type="PROSITE" id="PS01031">
    <property type="entry name" value="SHSP"/>
    <property type="match status" value="1"/>
</dbReference>
<accession>A0A7G6E0K9</accession>
<dbReference type="CDD" id="cd06471">
    <property type="entry name" value="ACD_LpsHSP_like"/>
    <property type="match status" value="1"/>
</dbReference>
<dbReference type="Gene3D" id="2.60.40.790">
    <property type="match status" value="1"/>
</dbReference>
<dbReference type="SUPFAM" id="SSF49764">
    <property type="entry name" value="HSP20-like chaperones"/>
    <property type="match status" value="1"/>
</dbReference>
<dbReference type="InterPro" id="IPR008978">
    <property type="entry name" value="HSP20-like_chaperone"/>
</dbReference>
<proteinExistence type="inferred from homology"/>
<evidence type="ECO:0000313" key="4">
    <source>
        <dbReference type="EMBL" id="QNB45613.1"/>
    </source>
</evidence>
<dbReference type="Pfam" id="PF00011">
    <property type="entry name" value="HSP20"/>
    <property type="match status" value="1"/>
</dbReference>
<protein>
    <submittedName>
        <fullName evidence="4">Hsp20 family protein</fullName>
    </submittedName>
</protein>
<sequence length="139" mass="15876">MFNLVHRNLFSPFSLLNDDFFTLPMTVFSKTITPNTFKVDIQEKETAYQLNAELAGYDKGDLEVKVQNGTVTIKAEKKEEINEDKGNYIHRETSYGSVTRQFYLGTNLDEANAEAKYENGILSIIIPKKTKTDKTIEIK</sequence>
<evidence type="ECO:0000256" key="1">
    <source>
        <dbReference type="PROSITE-ProRule" id="PRU00285"/>
    </source>
</evidence>
<feature type="domain" description="SHSP" evidence="3">
    <location>
        <begin position="30"/>
        <end position="139"/>
    </location>
</feature>